<evidence type="ECO:0000313" key="1">
    <source>
        <dbReference type="EMBL" id="TCS78242.1"/>
    </source>
</evidence>
<evidence type="ECO:0000313" key="2">
    <source>
        <dbReference type="Proteomes" id="UP000295788"/>
    </source>
</evidence>
<dbReference type="RefSeq" id="WP_132770670.1">
    <property type="nucleotide sequence ID" value="NZ_SMAB01000029.1"/>
</dbReference>
<organism evidence="1 2">
    <name type="scientific">Tepidibacillus fermentans</name>
    <dbReference type="NCBI Taxonomy" id="1281767"/>
    <lineage>
        <taxon>Bacteria</taxon>
        <taxon>Bacillati</taxon>
        <taxon>Bacillota</taxon>
        <taxon>Bacilli</taxon>
        <taxon>Bacillales</taxon>
        <taxon>Bacillaceae</taxon>
        <taxon>Tepidibacillus</taxon>
    </lineage>
</organism>
<comment type="caution">
    <text evidence="1">The sequence shown here is derived from an EMBL/GenBank/DDBJ whole genome shotgun (WGS) entry which is preliminary data.</text>
</comment>
<name>A0A4V2URP9_9BACI</name>
<keyword evidence="2" id="KW-1185">Reference proteome</keyword>
<reference evidence="1 2" key="1">
    <citation type="submission" date="2019-03" db="EMBL/GenBank/DDBJ databases">
        <title>Genomic Encyclopedia of Type Strains, Phase IV (KMG-IV): sequencing the most valuable type-strain genomes for metagenomic binning, comparative biology and taxonomic classification.</title>
        <authorList>
            <person name="Goeker M."/>
        </authorList>
    </citation>
    <scope>NUCLEOTIDE SEQUENCE [LARGE SCALE GENOMIC DNA]</scope>
    <source>
        <strain evidence="1 2">DSM 23802</strain>
    </source>
</reference>
<proteinExistence type="predicted"/>
<dbReference type="Proteomes" id="UP000295788">
    <property type="component" value="Unassembled WGS sequence"/>
</dbReference>
<accession>A0A4V2URP9</accession>
<dbReference type="EMBL" id="SMAB01000029">
    <property type="protein sequence ID" value="TCS78242.1"/>
    <property type="molecule type" value="Genomic_DNA"/>
</dbReference>
<sequence>MTKEEILKELEDRDLTDIIELIEDAENGELEELELVEQIGLLHDPKLNEEVIRLLESMNVKITYVTYDEEEEEEH</sequence>
<protein>
    <submittedName>
        <fullName evidence="1">Uncharacterized protein</fullName>
    </submittedName>
</protein>
<dbReference type="AlphaFoldDB" id="A0A4V2URP9"/>
<gene>
    <name evidence="1" type="ORF">EDD72_12919</name>
</gene>